<keyword evidence="1" id="KW-0472">Membrane</keyword>
<evidence type="ECO:0000313" key="4">
    <source>
        <dbReference type="RefSeq" id="XP_060672194.1"/>
    </source>
</evidence>
<dbReference type="Gene3D" id="3.90.1720.10">
    <property type="entry name" value="endopeptidase domain like (from Nostoc punctiforme)"/>
    <property type="match status" value="3"/>
</dbReference>
<accession>A0ABM4A637</accession>
<dbReference type="PANTHER" id="PTHR46137">
    <property type="entry name" value="OS05G0310600 PROTEIN"/>
    <property type="match status" value="1"/>
</dbReference>
<feature type="transmembrane region" description="Helical" evidence="1">
    <location>
        <begin position="536"/>
        <end position="554"/>
    </location>
</feature>
<dbReference type="Pfam" id="PF04970">
    <property type="entry name" value="LRAT"/>
    <property type="match status" value="3"/>
</dbReference>
<feature type="domain" description="LRAT" evidence="2">
    <location>
        <begin position="572"/>
        <end position="715"/>
    </location>
</feature>
<evidence type="ECO:0000259" key="2">
    <source>
        <dbReference type="PROSITE" id="PS51934"/>
    </source>
</evidence>
<keyword evidence="3" id="KW-1185">Reference proteome</keyword>
<evidence type="ECO:0000256" key="1">
    <source>
        <dbReference type="SAM" id="Phobius"/>
    </source>
</evidence>
<evidence type="ECO:0000313" key="3">
    <source>
        <dbReference type="Proteomes" id="UP001652623"/>
    </source>
</evidence>
<dbReference type="PANTHER" id="PTHR46137:SF3">
    <property type="entry name" value="OS05G0310600 PROTEIN"/>
    <property type="match status" value="1"/>
</dbReference>
<dbReference type="InterPro" id="IPR007053">
    <property type="entry name" value="LRAT_dom"/>
</dbReference>
<name>A0ABM4A637_ZIZJJ</name>
<feature type="transmembrane region" description="Helical" evidence="1">
    <location>
        <begin position="251"/>
        <end position="269"/>
    </location>
</feature>
<protein>
    <submittedName>
        <fullName evidence="4">Uncharacterized protein LOC112491263</fullName>
    </submittedName>
</protein>
<feature type="transmembrane region" description="Helical" evidence="1">
    <location>
        <begin position="289"/>
        <end position="307"/>
    </location>
</feature>
<dbReference type="Proteomes" id="UP001652623">
    <property type="component" value="Chromosome 4"/>
</dbReference>
<feature type="transmembrane region" description="Helical" evidence="1">
    <location>
        <begin position="725"/>
        <end position="743"/>
    </location>
</feature>
<reference evidence="4" key="1">
    <citation type="submission" date="2025-08" db="UniProtKB">
        <authorList>
            <consortium name="RefSeq"/>
        </authorList>
    </citation>
    <scope>IDENTIFICATION</scope>
    <source>
        <tissue evidence="4">Seedling</tissue>
    </source>
</reference>
<feature type="transmembrane region" description="Helical" evidence="1">
    <location>
        <begin position="498"/>
        <end position="516"/>
    </location>
</feature>
<organism evidence="3 4">
    <name type="scientific">Ziziphus jujuba</name>
    <name type="common">Chinese jujube</name>
    <name type="synonym">Ziziphus sativa</name>
    <dbReference type="NCBI Taxonomy" id="326968"/>
    <lineage>
        <taxon>Eukaryota</taxon>
        <taxon>Viridiplantae</taxon>
        <taxon>Streptophyta</taxon>
        <taxon>Embryophyta</taxon>
        <taxon>Tracheophyta</taxon>
        <taxon>Spermatophyta</taxon>
        <taxon>Magnoliopsida</taxon>
        <taxon>eudicotyledons</taxon>
        <taxon>Gunneridae</taxon>
        <taxon>Pentapetalae</taxon>
        <taxon>rosids</taxon>
        <taxon>fabids</taxon>
        <taxon>Rosales</taxon>
        <taxon>Rhamnaceae</taxon>
        <taxon>Paliureae</taxon>
        <taxon>Ziziphus</taxon>
    </lineage>
</organism>
<dbReference type="GeneID" id="112491263"/>
<keyword evidence="1" id="KW-0812">Transmembrane</keyword>
<dbReference type="PROSITE" id="PS51934">
    <property type="entry name" value="LRAT"/>
    <property type="match status" value="1"/>
</dbReference>
<gene>
    <name evidence="4" type="primary">LOC112491263</name>
</gene>
<sequence length="807" mass="91366">MSELQKKIWKGFLNETQKENLQHGDHIYTRTRANTEDHGIYLYDERVIHFIQGRRGARSDDHHRTCTKCSDHDRSSFHGVVSSCVDCFLSGGDNLYLFEYGVNPALVLAKFGGGTTIAPDDPAEVVQDRASSFRKINSNDSCSHYRFIKNGKDFAMYCKTGLVVIDNIIFSRSCPTAGVFWASIVTGFLSLQQLTAATVAATCFVLYCIYIFGSDIGARPNVIKVDRVETLPDVDEKLSSAALGFRPIQSLIDLFIVLLMTHFNIQWLLRVVMRSETLQLRSETPRGVWILAWIIYYYSAILQRRLFSNKIHKRQLKRGDHIYTWRHESWSIYAHHGIYLDDEHVIHFAQGRRGSGLDDHHSRCPKCSDHDQPSFHGVVSSYIDCFLSGGDLYLFEYGVNPALVLARLGVGKTIAPADPAKVVQNRASSFLLINSNDSSSYYRFIKNATCVGSCCTYIFGSDIGARPNVIKVDRVETLPDVDEKLSSAASGFRPIQSLIDLFIVLLMTHFNIQWLLRVVMRSETLQLRSETPRGVWILAWIIYYYSAILQRRLFSNKIHKKQLKRGDHIYTWRRESWSIYAHHGIYVGYGKVIHLIRGGDYILPSSASSDICTKTSSSTASNQEKKTRVECCSLDSFLDGGELYLYKYGVSLAFFTGKPRGGTCILGSTDPPETVVYRIRRELNNVSGAGAYNLLNRNCEDFAIYCKTGLPSRQGIFNLGRNGQIASYFGAFFAIIFFTFAFVTSNPIDVAATVYFIHSCFRAALDATHCGKAYKVRLKTLPSWIRRGRFPVMPQFMSFGRDNILRL</sequence>
<keyword evidence="1" id="KW-1133">Transmembrane helix</keyword>
<proteinExistence type="predicted"/>
<dbReference type="RefSeq" id="XP_060672194.1">
    <property type="nucleotide sequence ID" value="XM_060816211.1"/>
</dbReference>